<dbReference type="EMBL" id="NVUL01000085">
    <property type="protein sequence ID" value="PCI75016.1"/>
    <property type="molecule type" value="Genomic_DNA"/>
</dbReference>
<dbReference type="PANTHER" id="PTHR13847">
    <property type="entry name" value="SARCOSINE DEHYDROGENASE-RELATED"/>
    <property type="match status" value="1"/>
</dbReference>
<name>A0A2A4WXR5_9GAMM</name>
<dbReference type="Gene3D" id="3.50.50.60">
    <property type="entry name" value="FAD/NAD(P)-binding domain"/>
    <property type="match status" value="2"/>
</dbReference>
<dbReference type="Gene3D" id="3.30.9.10">
    <property type="entry name" value="D-Amino Acid Oxidase, subunit A, domain 2"/>
    <property type="match status" value="1"/>
</dbReference>
<dbReference type="SUPFAM" id="SSF51905">
    <property type="entry name" value="FAD/NAD(P)-binding domain"/>
    <property type="match status" value="1"/>
</dbReference>
<dbReference type="InterPro" id="IPR036188">
    <property type="entry name" value="FAD/NAD-bd_sf"/>
</dbReference>
<dbReference type="Pfam" id="PF01266">
    <property type="entry name" value="DAO"/>
    <property type="match status" value="1"/>
</dbReference>
<dbReference type="PANTHER" id="PTHR13847:SF289">
    <property type="entry name" value="GLYCINE OXIDASE"/>
    <property type="match status" value="1"/>
</dbReference>
<evidence type="ECO:0000313" key="4">
    <source>
        <dbReference type="Proteomes" id="UP000218767"/>
    </source>
</evidence>
<dbReference type="InterPro" id="IPR006076">
    <property type="entry name" value="FAD-dep_OxRdtase"/>
</dbReference>
<accession>A0A2A4WXR5</accession>
<dbReference type="AlphaFoldDB" id="A0A2A4WXR5"/>
<protein>
    <submittedName>
        <fullName evidence="3">FAD-dependent oxidoreductase</fullName>
    </submittedName>
</protein>
<reference evidence="4" key="1">
    <citation type="submission" date="2017-08" db="EMBL/GenBank/DDBJ databases">
        <title>A dynamic microbial community with high functional redundancy inhabits the cold, oxic subseafloor aquifer.</title>
        <authorList>
            <person name="Tully B.J."/>
            <person name="Wheat C.G."/>
            <person name="Glazer B.T."/>
            <person name="Huber J.A."/>
        </authorList>
    </citation>
    <scope>NUCLEOTIDE SEQUENCE [LARGE SCALE GENOMIC DNA]</scope>
</reference>
<evidence type="ECO:0000313" key="3">
    <source>
        <dbReference type="EMBL" id="PCI75016.1"/>
    </source>
</evidence>
<keyword evidence="1" id="KW-0560">Oxidoreductase</keyword>
<dbReference type="GO" id="GO:0016491">
    <property type="term" value="F:oxidoreductase activity"/>
    <property type="evidence" value="ECO:0007669"/>
    <property type="project" value="UniProtKB-KW"/>
</dbReference>
<dbReference type="SUPFAM" id="SSF54373">
    <property type="entry name" value="FAD-linked reductases, C-terminal domain"/>
    <property type="match status" value="1"/>
</dbReference>
<organism evidence="3 4">
    <name type="scientific">SAR86 cluster bacterium</name>
    <dbReference type="NCBI Taxonomy" id="2030880"/>
    <lineage>
        <taxon>Bacteria</taxon>
        <taxon>Pseudomonadati</taxon>
        <taxon>Pseudomonadota</taxon>
        <taxon>Gammaproteobacteria</taxon>
        <taxon>SAR86 cluster</taxon>
    </lineage>
</organism>
<feature type="domain" description="FAD dependent oxidoreductase" evidence="2">
    <location>
        <begin position="4"/>
        <end position="394"/>
    </location>
</feature>
<gene>
    <name evidence="3" type="ORF">COB20_13880</name>
</gene>
<dbReference type="GO" id="GO:0005737">
    <property type="term" value="C:cytoplasm"/>
    <property type="evidence" value="ECO:0007669"/>
    <property type="project" value="TreeGrafter"/>
</dbReference>
<sequence>MSSKIIVIGAGVIGAASALSLQADGHHVTLLDREAPCAGASFGNAGAIVNGSCVPTAMPGIIFDVMRMAVQPLSPLSIRPEYFHRILPWLLRFSWQSRPAAASKNASHLRALTKHAVDYWRQLVDETALTAFVEEAGWLKVYEEEASFAATAKARKLMDETGTSYEVLGRSEINDFEPNLAPIFNFGLYQKDCLRIVNPHKLVKGMVDLMLSRGGRFRQFEVDRLQPEANKVNLSGSAGTITADKVIVAAGAWSRSLAEQLGDNVPLDTERGYHLMLSESTRDLLNAPVVNGESSFVLSPMDTGIRLSSQIEFGGLLAAPDYSRVRSLLPLAKRMLPTLDTHEQSAWMGFRPSLPDSLPVLGFSTNSENVLYAFGHQHLGMTMGAVTGKLVSDLIAGRDPITDMMPFRPSRF</sequence>
<comment type="caution">
    <text evidence="3">The sequence shown here is derived from an EMBL/GenBank/DDBJ whole genome shotgun (WGS) entry which is preliminary data.</text>
</comment>
<evidence type="ECO:0000256" key="1">
    <source>
        <dbReference type="ARBA" id="ARBA00023002"/>
    </source>
</evidence>
<dbReference type="Proteomes" id="UP000218767">
    <property type="component" value="Unassembled WGS sequence"/>
</dbReference>
<proteinExistence type="predicted"/>
<evidence type="ECO:0000259" key="2">
    <source>
        <dbReference type="Pfam" id="PF01266"/>
    </source>
</evidence>